<evidence type="ECO:0000313" key="3">
    <source>
        <dbReference type="Proteomes" id="UP000094527"/>
    </source>
</evidence>
<proteinExistence type="predicted"/>
<name>A0A1D2MNF8_ORCCI</name>
<keyword evidence="3" id="KW-1185">Reference proteome</keyword>
<comment type="caution">
    <text evidence="2">The sequence shown here is derived from an EMBL/GenBank/DDBJ whole genome shotgun (WGS) entry which is preliminary data.</text>
</comment>
<evidence type="ECO:0000256" key="1">
    <source>
        <dbReference type="SAM" id="MobiDB-lite"/>
    </source>
</evidence>
<dbReference type="AlphaFoldDB" id="A0A1D2MNF8"/>
<protein>
    <submittedName>
        <fullName evidence="2">Uncharacterized protein</fullName>
    </submittedName>
</protein>
<dbReference type="EMBL" id="LJIJ01000813">
    <property type="protein sequence ID" value="ODM94384.1"/>
    <property type="molecule type" value="Genomic_DNA"/>
</dbReference>
<evidence type="ECO:0000313" key="2">
    <source>
        <dbReference type="EMBL" id="ODM94384.1"/>
    </source>
</evidence>
<gene>
    <name evidence="2" type="ORF">Ocin01_12292</name>
</gene>
<dbReference type="OMA" id="NDDLENC"/>
<sequence length="498" mass="57038">MFSSKEDFVPSMHYDPKVHRKSLEDPSRYYRRSSIPFVDRRPAVRFIRAVDQRKASLVGPNSPTSSSRDPRKSILKKSSFPILVDVTELHLRNDKSGSTISSTNDDLENCRCKTDVIMEKFTKAERLCRGGVDVLTFPTSTHRIEPLSRFQGCMTIAISTTDLYTTTPQFLELRRSKLNDIRSVVDVAYQMQLEAGSLLSTAKKFLTLSKLRFREWDDLLKRNIEFRVDHSKLSYPIYTHKRMPESVTMLEESFDCSSHDSVEGCVRIYRKHPEGRITLLCDVAGIDRPEFPVNFEESPIEKQMEIIKIVTSHGRDLLLYGNNCLSQGLDILQDHEIDDAFRFIHRKLNSLEYDDYFDPLAALELKNAFAELVSRKAELLNTAEQIMEHCKWITNFTKLFHRYLKQSMRGGGGKSEGCSSCCSSSGSKKKMLQLLGIVSVDDILILLPLSHRIAENIFEFPDLESLLEDGKSRHASEIPEFSEVSIPDLLPSRNKKHK</sequence>
<accession>A0A1D2MNF8</accession>
<feature type="region of interest" description="Disordered" evidence="1">
    <location>
        <begin position="1"/>
        <end position="25"/>
    </location>
</feature>
<dbReference type="Proteomes" id="UP000094527">
    <property type="component" value="Unassembled WGS sequence"/>
</dbReference>
<dbReference type="OrthoDB" id="8291396at2759"/>
<organism evidence="2 3">
    <name type="scientific">Orchesella cincta</name>
    <name type="common">Springtail</name>
    <name type="synonym">Podura cincta</name>
    <dbReference type="NCBI Taxonomy" id="48709"/>
    <lineage>
        <taxon>Eukaryota</taxon>
        <taxon>Metazoa</taxon>
        <taxon>Ecdysozoa</taxon>
        <taxon>Arthropoda</taxon>
        <taxon>Hexapoda</taxon>
        <taxon>Collembola</taxon>
        <taxon>Entomobryomorpha</taxon>
        <taxon>Entomobryoidea</taxon>
        <taxon>Orchesellidae</taxon>
        <taxon>Orchesellinae</taxon>
        <taxon>Orchesella</taxon>
    </lineage>
</organism>
<reference evidence="2 3" key="1">
    <citation type="journal article" date="2016" name="Genome Biol. Evol.">
        <title>Gene Family Evolution Reflects Adaptation to Soil Environmental Stressors in the Genome of the Collembolan Orchesella cincta.</title>
        <authorList>
            <person name="Faddeeva-Vakhrusheva A."/>
            <person name="Derks M.F."/>
            <person name="Anvar S.Y."/>
            <person name="Agamennone V."/>
            <person name="Suring W."/>
            <person name="Smit S."/>
            <person name="van Straalen N.M."/>
            <person name="Roelofs D."/>
        </authorList>
    </citation>
    <scope>NUCLEOTIDE SEQUENCE [LARGE SCALE GENOMIC DNA]</scope>
    <source>
        <tissue evidence="2">Mixed pool</tissue>
    </source>
</reference>